<dbReference type="GO" id="GO:0072583">
    <property type="term" value="P:clathrin-dependent endocytosis"/>
    <property type="evidence" value="ECO:0000318"/>
    <property type="project" value="GO_Central"/>
</dbReference>
<evidence type="ECO:0000313" key="5">
    <source>
        <dbReference type="Proteomes" id="UP000006882"/>
    </source>
</evidence>
<feature type="compositionally biased region" description="Polar residues" evidence="3">
    <location>
        <begin position="211"/>
        <end position="238"/>
    </location>
</feature>
<accession>A0A251PS12</accession>
<dbReference type="InterPro" id="IPR036869">
    <property type="entry name" value="J_dom_sf"/>
</dbReference>
<protein>
    <recommendedName>
        <fullName evidence="6">J domain-containing protein</fullName>
    </recommendedName>
</protein>
<dbReference type="PANTHER" id="PTHR23172:SF19">
    <property type="entry name" value="J DOMAIN-CONTAINING PROTEIN"/>
    <property type="match status" value="1"/>
</dbReference>
<organism evidence="4 5">
    <name type="scientific">Prunus persica</name>
    <name type="common">Peach</name>
    <name type="synonym">Amygdalus persica</name>
    <dbReference type="NCBI Taxonomy" id="3760"/>
    <lineage>
        <taxon>Eukaryota</taxon>
        <taxon>Viridiplantae</taxon>
        <taxon>Streptophyta</taxon>
        <taxon>Embryophyta</taxon>
        <taxon>Tracheophyta</taxon>
        <taxon>Spermatophyta</taxon>
        <taxon>Magnoliopsida</taxon>
        <taxon>eudicotyledons</taxon>
        <taxon>Gunneridae</taxon>
        <taxon>Pentapetalae</taxon>
        <taxon>rosids</taxon>
        <taxon>fabids</taxon>
        <taxon>Rosales</taxon>
        <taxon>Rosaceae</taxon>
        <taxon>Amygdaloideae</taxon>
        <taxon>Amygdaleae</taxon>
        <taxon>Prunus</taxon>
    </lineage>
</organism>
<dbReference type="STRING" id="3760.A0A251PS12"/>
<evidence type="ECO:0008006" key="6">
    <source>
        <dbReference type="Google" id="ProtNLM"/>
    </source>
</evidence>
<dbReference type="SUPFAM" id="SSF46565">
    <property type="entry name" value="Chaperone J-domain"/>
    <property type="match status" value="1"/>
</dbReference>
<feature type="compositionally biased region" description="Polar residues" evidence="3">
    <location>
        <begin position="82"/>
        <end position="93"/>
    </location>
</feature>
<feature type="coiled-coil region" evidence="2">
    <location>
        <begin position="853"/>
        <end position="888"/>
    </location>
</feature>
<feature type="compositionally biased region" description="Low complexity" evidence="3">
    <location>
        <begin position="777"/>
        <end position="791"/>
    </location>
</feature>
<evidence type="ECO:0000256" key="3">
    <source>
        <dbReference type="SAM" id="MobiDB-lite"/>
    </source>
</evidence>
<feature type="compositionally biased region" description="Polar residues" evidence="3">
    <location>
        <begin position="311"/>
        <end position="324"/>
    </location>
</feature>
<evidence type="ECO:0000256" key="2">
    <source>
        <dbReference type="SAM" id="Coils"/>
    </source>
</evidence>
<proteinExistence type="predicted"/>
<feature type="compositionally biased region" description="Low complexity" evidence="3">
    <location>
        <begin position="19"/>
        <end position="35"/>
    </location>
</feature>
<feature type="compositionally biased region" description="Low complexity" evidence="3">
    <location>
        <begin position="261"/>
        <end position="274"/>
    </location>
</feature>
<feature type="compositionally biased region" description="Basic and acidic residues" evidence="3">
    <location>
        <begin position="583"/>
        <end position="753"/>
    </location>
</feature>
<feature type="compositionally biased region" description="Polar residues" evidence="3">
    <location>
        <begin position="108"/>
        <end position="120"/>
    </location>
</feature>
<dbReference type="GO" id="GO:0072318">
    <property type="term" value="P:clathrin coat disassembly"/>
    <property type="evidence" value="ECO:0000318"/>
    <property type="project" value="GO_Central"/>
</dbReference>
<dbReference type="Proteomes" id="UP000006882">
    <property type="component" value="Chromosome G4"/>
</dbReference>
<dbReference type="GO" id="GO:0031982">
    <property type="term" value="C:vesicle"/>
    <property type="evidence" value="ECO:0000318"/>
    <property type="project" value="GO_Central"/>
</dbReference>
<feature type="compositionally biased region" description="Polar residues" evidence="3">
    <location>
        <begin position="437"/>
        <end position="448"/>
    </location>
</feature>
<dbReference type="PANTHER" id="PTHR23172">
    <property type="entry name" value="AUXILIN/CYCLIN G-ASSOCIATED KINASE-RELATED"/>
    <property type="match status" value="1"/>
</dbReference>
<feature type="compositionally biased region" description="Polar residues" evidence="3">
    <location>
        <begin position="802"/>
        <end position="816"/>
    </location>
</feature>
<dbReference type="GO" id="GO:0030276">
    <property type="term" value="F:clathrin binding"/>
    <property type="evidence" value="ECO:0000318"/>
    <property type="project" value="GO_Central"/>
</dbReference>
<evidence type="ECO:0000256" key="1">
    <source>
        <dbReference type="ARBA" id="ARBA00023054"/>
    </source>
</evidence>
<dbReference type="GO" id="GO:0005737">
    <property type="term" value="C:cytoplasm"/>
    <property type="evidence" value="ECO:0000318"/>
    <property type="project" value="GO_Central"/>
</dbReference>
<dbReference type="Gene3D" id="1.10.287.110">
    <property type="entry name" value="DnaJ domain"/>
    <property type="match status" value="1"/>
</dbReference>
<reference evidence="4 5" key="1">
    <citation type="journal article" date="2013" name="Nat. Genet.">
        <title>The high-quality draft genome of peach (Prunus persica) identifies unique patterns of genetic diversity, domestication and genome evolution.</title>
        <authorList>
            <consortium name="International Peach Genome Initiative"/>
            <person name="Verde I."/>
            <person name="Abbott A.G."/>
            <person name="Scalabrin S."/>
            <person name="Jung S."/>
            <person name="Shu S."/>
            <person name="Marroni F."/>
            <person name="Zhebentyayeva T."/>
            <person name="Dettori M.T."/>
            <person name="Grimwood J."/>
            <person name="Cattonaro F."/>
            <person name="Zuccolo A."/>
            <person name="Rossini L."/>
            <person name="Jenkins J."/>
            <person name="Vendramin E."/>
            <person name="Meisel L.A."/>
            <person name="Decroocq V."/>
            <person name="Sosinski B."/>
            <person name="Prochnik S."/>
            <person name="Mitros T."/>
            <person name="Policriti A."/>
            <person name="Cipriani G."/>
            <person name="Dondini L."/>
            <person name="Ficklin S."/>
            <person name="Goodstein D.M."/>
            <person name="Xuan P."/>
            <person name="Del Fabbro C."/>
            <person name="Aramini V."/>
            <person name="Copetti D."/>
            <person name="Gonzalez S."/>
            <person name="Horner D.S."/>
            <person name="Falchi R."/>
            <person name="Lucas S."/>
            <person name="Mica E."/>
            <person name="Maldonado J."/>
            <person name="Lazzari B."/>
            <person name="Bielenberg D."/>
            <person name="Pirona R."/>
            <person name="Miculan M."/>
            <person name="Barakat A."/>
            <person name="Testolin R."/>
            <person name="Stella A."/>
            <person name="Tartarini S."/>
            <person name="Tonutti P."/>
            <person name="Arus P."/>
            <person name="Orellana A."/>
            <person name="Wells C."/>
            <person name="Main D."/>
            <person name="Vizzotto G."/>
            <person name="Silva H."/>
            <person name="Salamini F."/>
            <person name="Schmutz J."/>
            <person name="Morgante M."/>
            <person name="Rokhsar D.S."/>
        </authorList>
    </citation>
    <scope>NUCLEOTIDE SEQUENCE [LARGE SCALE GENOMIC DNA]</scope>
    <source>
        <strain evidence="5">cv. Nemared</strain>
    </source>
</reference>
<feature type="region of interest" description="Disordered" evidence="3">
    <location>
        <begin position="1"/>
        <end position="127"/>
    </location>
</feature>
<evidence type="ECO:0000313" key="4">
    <source>
        <dbReference type="EMBL" id="ONI14371.1"/>
    </source>
</evidence>
<feature type="compositionally biased region" description="Basic and acidic residues" evidence="3">
    <location>
        <begin position="522"/>
        <end position="576"/>
    </location>
</feature>
<feature type="compositionally biased region" description="Low complexity" evidence="3">
    <location>
        <begin position="161"/>
        <end position="172"/>
    </location>
</feature>
<dbReference type="SMR" id="A0A251PS12"/>
<name>A0A251PS12_PRUPE</name>
<sequence length="986" mass="108309">MNDFEGLLASDFGFKPSGKSAPMSASSANSSKAPNFDLGSSGPSRSTRATNSFSGSLADDRDSIFGPSKTQEFGDIFGGSARYSTKSESTKSPSRGEDAAFNFDSMFGGSTDSVPKSSNPGPVYDKPVYDDDIFDGVPGLKSTSSKVKYEDVFSTVTSPPSKGSSSGFDDLLGGFGKAEPQLKSSGSRGSDRAEKVVPGLDDLLPGFGGSNPASERSTSEANWPPETNANNLSKTTSKVMEDPFVVPGQFKDPLEEISRLSKSASSKVDSPSVDNGRAFDDIDPFDGLGKSVPVFSSGRNYRGKDSGNLRADTSTNNSRASTAKESTEKPSVKSPDNQSQKKVPVGNHWDSHQTLFDMPTVSTDSQKSAGQTMSPPSYVNVSPKEANVQVDRSPRSEENLDSSDFLWLTVSEIPLMTQPTSAPPPSRPPPPRPVQVSKTRMGSPATTNARKKASESSTQFFQAPKSAPAAARGPGVSSIDELEDFAMGKSQSNFDEHANGLPGEELEMNSVAAAMKEAMDRAEAKFRHAKEVRERGSTKAARSKEAQLEKDEKAMQDEKVLREKQERLDSERLQRESEEEDMEQSRVEKEREIERVWEEKEREQRKLERERERTREMERERDKARQAVERATREARERAAAEARIKAERAKSERAAVDKVTAEARERAERAAVQRAQAEARERAAAEAKERAEKAAAEARERANAEAKEREARERAAAARAGAEARTRAERAAVERAAAEARERAAAEARERAAAAAARANQQKSENDLEHFFSMGRASSAPRPRANSSDPFQNRQEPEVPKTSSTASSNIRKANSTTNIVDDLSAIFGAAPSSGGEFQEVEGETEERRRARLERHQRTQERTAKALAEKNERDLHALREQAERHRIAETLDVEIKRWAAGKEGNLRALLSTMQYVLWPECGWQPVSLTDMITAASVKKVYRKATLCIHPDKVQQKGANLQQKYIAEKVFDLLKEAWNKFNSEELF</sequence>
<dbReference type="FunFam" id="1.10.287.110:FF:000009">
    <property type="entry name" value="Auxilin-related protein 1"/>
    <property type="match status" value="1"/>
</dbReference>
<feature type="region of interest" description="Disordered" evidence="3">
    <location>
        <begin position="522"/>
        <end position="816"/>
    </location>
</feature>
<dbReference type="Gramene" id="ONI14371">
    <property type="protein sequence ID" value="ONI14371"/>
    <property type="gene ID" value="PRUPE_4G277600"/>
</dbReference>
<dbReference type="AlphaFoldDB" id="A0A251PS12"/>
<keyword evidence="5" id="KW-1185">Reference proteome</keyword>
<dbReference type="eggNOG" id="KOG0431">
    <property type="taxonomic scope" value="Eukaryota"/>
</dbReference>
<feature type="compositionally biased region" description="Polar residues" evidence="3">
    <location>
        <begin position="41"/>
        <end position="55"/>
    </location>
</feature>
<gene>
    <name evidence="4" type="ORF">PRUPE_4G277600</name>
</gene>
<dbReference type="EMBL" id="CM007654">
    <property type="protein sequence ID" value="ONI14371.1"/>
    <property type="molecule type" value="Genomic_DNA"/>
</dbReference>
<dbReference type="OrthoDB" id="1717591at2759"/>
<feature type="compositionally biased region" description="Pro residues" evidence="3">
    <location>
        <begin position="421"/>
        <end position="433"/>
    </location>
</feature>
<feature type="compositionally biased region" description="Polar residues" evidence="3">
    <location>
        <begin position="360"/>
        <end position="380"/>
    </location>
</feature>
<keyword evidence="1 2" id="KW-0175">Coiled coil</keyword>
<feature type="region of interest" description="Disordered" evidence="3">
    <location>
        <begin position="154"/>
        <end position="502"/>
    </location>
</feature>